<accession>A0A1H7GRW0</accession>
<evidence type="ECO:0000256" key="2">
    <source>
        <dbReference type="SAM" id="Phobius"/>
    </source>
</evidence>
<name>A0A1H7GRW0_RUMAL</name>
<dbReference type="AlphaFoldDB" id="A0A1H7GRW0"/>
<feature type="compositionally biased region" description="Basic and acidic residues" evidence="1">
    <location>
        <begin position="340"/>
        <end position="357"/>
    </location>
</feature>
<feature type="compositionally biased region" description="Basic and acidic residues" evidence="1">
    <location>
        <begin position="61"/>
        <end position="80"/>
    </location>
</feature>
<feature type="compositionally biased region" description="Polar residues" evidence="1">
    <location>
        <begin position="326"/>
        <end position="337"/>
    </location>
</feature>
<keyword evidence="2" id="KW-0472">Membrane</keyword>
<dbReference type="SUPFAM" id="SSF63817">
    <property type="entry name" value="Sortase"/>
    <property type="match status" value="1"/>
</dbReference>
<feature type="transmembrane region" description="Helical" evidence="2">
    <location>
        <begin position="32"/>
        <end position="50"/>
    </location>
</feature>
<dbReference type="SUPFAM" id="SSF82171">
    <property type="entry name" value="DPP6 N-terminal domain-like"/>
    <property type="match status" value="1"/>
</dbReference>
<feature type="region of interest" description="Disordered" evidence="1">
    <location>
        <begin position="59"/>
        <end position="89"/>
    </location>
</feature>
<dbReference type="CDD" id="cd05826">
    <property type="entry name" value="Sortase_B"/>
    <property type="match status" value="1"/>
</dbReference>
<dbReference type="RefSeq" id="WP_074829518.1">
    <property type="nucleotide sequence ID" value="NZ_FOAT01000002.1"/>
</dbReference>
<keyword evidence="2" id="KW-1133">Transmembrane helix</keyword>
<evidence type="ECO:0000256" key="1">
    <source>
        <dbReference type="SAM" id="MobiDB-lite"/>
    </source>
</evidence>
<sequence length="718" mass="81861">METIISNKRNVNETVPDKTIVTNREIQIKRGGAIAACIAVLAMGGALFSLNNNIHRTVPNSDRESSVTKDIESSAFKENDTADPEDNPVSTARTVQDWAKSYLEQNADTVGFLKLKDLADNGDFESPVVQGEDNVFYLNHGFDKKENETGTVFADYNDPINEKCQPSNIVLFGYYTDDTDAILSSPILKYKDSKYFEQHNTIEFSTIFDDPETEYQVISCFSYDAVGEDKRDYSFRPRNFDEEKSFDEWISIVKNRAINKSDIECSEDDDYLTLVTKDSANGEDGRFAVVAKKVTETSDEKSAKIEDSLKESAKDANVKDNKADTKNTGNYTIPNDDTATDNKTEDKPENTSSKDTKKDSVIAKLCEKYPRGVYTGYQQINDDRYLIILFDLDLEKDQKNNKYIIYDASTDSEITTITTDMVNPYVFANKIAAYNYDYTKSRANPTLLATVYDENGNVLYEYEVDTYISKEYITNDISPVFNNDGSRMFYSMKKNNGDYYTDTEIFYIDSGDNTPHLLNKDSLKDREIRSWSANDDAIIIESFDDVGIISTDPDCKDNVALFDITQAEPFSFSSCGSWANGSFYYYTYSGNLTIIAPDDNGDIQVGNKHYTIKTYDFSDYHTSFAMSYNGKYFVASYEDYTNYPDDDKYFTLYEIGKDHITEIKTVKYNITKTEYNITHYGGYFDESTGIFTLCHERSDPESNTGTEYYIYDIINFFE</sequence>
<keyword evidence="2" id="KW-0812">Transmembrane</keyword>
<dbReference type="InterPro" id="IPR009835">
    <property type="entry name" value="SrtB"/>
</dbReference>
<proteinExistence type="predicted"/>
<dbReference type="Proteomes" id="UP000186015">
    <property type="component" value="Unassembled WGS sequence"/>
</dbReference>
<organism evidence="3 4">
    <name type="scientific">Ruminococcus albus</name>
    <dbReference type="NCBI Taxonomy" id="1264"/>
    <lineage>
        <taxon>Bacteria</taxon>
        <taxon>Bacillati</taxon>
        <taxon>Bacillota</taxon>
        <taxon>Clostridia</taxon>
        <taxon>Eubacteriales</taxon>
        <taxon>Oscillospiraceae</taxon>
        <taxon>Ruminococcus</taxon>
    </lineage>
</organism>
<reference evidence="3 4" key="1">
    <citation type="submission" date="2016-10" db="EMBL/GenBank/DDBJ databases">
        <authorList>
            <person name="de Groot N.N."/>
        </authorList>
    </citation>
    <scope>NUCLEOTIDE SEQUENCE [LARGE SCALE GENOMIC DNA]</scope>
    <source>
        <strain evidence="3 4">KH2T6</strain>
    </source>
</reference>
<evidence type="ECO:0000313" key="4">
    <source>
        <dbReference type="Proteomes" id="UP000186015"/>
    </source>
</evidence>
<protein>
    <submittedName>
        <fullName evidence="3">Sortase, SrtB family</fullName>
    </submittedName>
</protein>
<gene>
    <name evidence="3" type="ORF">SAMN05216469_102215</name>
</gene>
<dbReference type="InterPro" id="IPR023365">
    <property type="entry name" value="Sortase_dom-sf"/>
</dbReference>
<dbReference type="Gene3D" id="2.40.260.10">
    <property type="entry name" value="Sortase"/>
    <property type="match status" value="1"/>
</dbReference>
<feature type="compositionally biased region" description="Basic and acidic residues" evidence="1">
    <location>
        <begin position="300"/>
        <end position="325"/>
    </location>
</feature>
<dbReference type="OrthoDB" id="9806013at2"/>
<feature type="region of interest" description="Disordered" evidence="1">
    <location>
        <begin position="300"/>
        <end position="357"/>
    </location>
</feature>
<dbReference type="EMBL" id="FOAT01000002">
    <property type="protein sequence ID" value="SEK40247.1"/>
    <property type="molecule type" value="Genomic_DNA"/>
</dbReference>
<evidence type="ECO:0000313" key="3">
    <source>
        <dbReference type="EMBL" id="SEK40247.1"/>
    </source>
</evidence>